<dbReference type="Proteomes" id="UP000235778">
    <property type="component" value="Unassembled WGS sequence"/>
</dbReference>
<gene>
    <name evidence="3" type="ORF">BCV30_09815</name>
</gene>
<organism evidence="3 4">
    <name type="scientific">Vibrio lentus</name>
    <dbReference type="NCBI Taxonomy" id="136468"/>
    <lineage>
        <taxon>Bacteria</taxon>
        <taxon>Pseudomonadati</taxon>
        <taxon>Pseudomonadota</taxon>
        <taxon>Gammaproteobacteria</taxon>
        <taxon>Vibrionales</taxon>
        <taxon>Vibrionaceae</taxon>
        <taxon>Vibrio</taxon>
    </lineage>
</organism>
<evidence type="ECO:0000313" key="4">
    <source>
        <dbReference type="Proteomes" id="UP000235778"/>
    </source>
</evidence>
<dbReference type="SUPFAM" id="SSF51011">
    <property type="entry name" value="Glycosyl hydrolase domain"/>
    <property type="match status" value="1"/>
</dbReference>
<proteinExistence type="predicted"/>
<reference evidence="4" key="1">
    <citation type="submission" date="2016-07" db="EMBL/GenBank/DDBJ databases">
        <title>Nontailed viruses are major unrecognized killers of bacteria in the ocean.</title>
        <authorList>
            <person name="Kauffman K."/>
            <person name="Hussain F."/>
            <person name="Yang J."/>
            <person name="Arevalo P."/>
            <person name="Brown J."/>
            <person name="Cutler M."/>
            <person name="Kelly L."/>
            <person name="Polz M.F."/>
        </authorList>
    </citation>
    <scope>NUCLEOTIDE SEQUENCE [LARGE SCALE GENOMIC DNA]</scope>
    <source>
        <strain evidence="4">10N.286.55.C1</strain>
    </source>
</reference>
<dbReference type="InterPro" id="IPR017853">
    <property type="entry name" value="GH"/>
</dbReference>
<dbReference type="InterPro" id="IPR024561">
    <property type="entry name" value="Pullul_strch_C"/>
</dbReference>
<dbReference type="EMBL" id="MCSI01000124">
    <property type="protein sequence ID" value="PME62904.1"/>
    <property type="molecule type" value="Genomic_DNA"/>
</dbReference>
<dbReference type="SUPFAM" id="SSF51445">
    <property type="entry name" value="(Trans)glycosidases"/>
    <property type="match status" value="1"/>
</dbReference>
<accession>A0A2N7BSY3</accession>
<dbReference type="Pfam" id="PF11852">
    <property type="entry name" value="Pullul_strch_C"/>
    <property type="match status" value="1"/>
</dbReference>
<sequence>MQSVSLSTVMLGQGIPFIHMGSELLRSKSMQRDSYDSGDWYNRVMFDGTNNNWNVGLPREDKDGANWDLIKTIIADPTAKPDADDIELTKQQFLELLKIRSSSELFRLDTADEVMKRVDFRNVGEEQVEGLIVMSIDDGVSAGKSLDSANDAIVAIVNSTNESQSFKITGATDFTLHDVQKNSEDDIVKGASFAAETFTVPALTTAVFVQAQGDAQGVGLPVDNSDKDVSSIPPYGQTTVYVRGDMNGWGATDNWAMSFVANGIYYVTKTLEVKEYGFKFSGATWEQLDLGCNSVELASGSIDLGTDGNCQLSVTEAGSYTFTLNAIHELDDNVEKAVVSVIKN</sequence>
<dbReference type="Gene3D" id="2.60.40.1180">
    <property type="entry name" value="Golgi alpha-mannosidase II"/>
    <property type="match status" value="1"/>
</dbReference>
<dbReference type="InterPro" id="IPR013780">
    <property type="entry name" value="Glyco_hydro_b"/>
</dbReference>
<evidence type="ECO:0000259" key="2">
    <source>
        <dbReference type="Pfam" id="PF11852"/>
    </source>
</evidence>
<feature type="domain" description="Alpha-1,6-glucosidases pullulanase-type C-terminal" evidence="2">
    <location>
        <begin position="49"/>
        <end position="210"/>
    </location>
</feature>
<name>A0A2N7BSY3_9VIBR</name>
<dbReference type="Gene3D" id="3.20.20.80">
    <property type="entry name" value="Glycosidases"/>
    <property type="match status" value="1"/>
</dbReference>
<keyword evidence="1" id="KW-0378">Hydrolase</keyword>
<evidence type="ECO:0000313" key="3">
    <source>
        <dbReference type="EMBL" id="PME62904.1"/>
    </source>
</evidence>
<evidence type="ECO:0000256" key="1">
    <source>
        <dbReference type="ARBA" id="ARBA00023295"/>
    </source>
</evidence>
<dbReference type="CDD" id="cd02861">
    <property type="entry name" value="E_set_pullulanase_like"/>
    <property type="match status" value="1"/>
</dbReference>
<dbReference type="SUPFAM" id="SSF81296">
    <property type="entry name" value="E set domains"/>
    <property type="match status" value="1"/>
</dbReference>
<keyword evidence="1" id="KW-0326">Glycosidase</keyword>
<dbReference type="Gene3D" id="2.60.40.3620">
    <property type="match status" value="1"/>
</dbReference>
<protein>
    <recommendedName>
        <fullName evidence="2">Alpha-1,6-glucosidases pullulanase-type C-terminal domain-containing protein</fullName>
    </recommendedName>
</protein>
<comment type="caution">
    <text evidence="3">The sequence shown here is derived from an EMBL/GenBank/DDBJ whole genome shotgun (WGS) entry which is preliminary data.</text>
</comment>
<dbReference type="PANTHER" id="PTHR43002">
    <property type="entry name" value="GLYCOGEN DEBRANCHING ENZYME"/>
    <property type="match status" value="1"/>
</dbReference>
<dbReference type="AlphaFoldDB" id="A0A2N7BSY3"/>
<dbReference type="GO" id="GO:0016798">
    <property type="term" value="F:hydrolase activity, acting on glycosyl bonds"/>
    <property type="evidence" value="ECO:0007669"/>
    <property type="project" value="UniProtKB-KW"/>
</dbReference>
<dbReference type="InterPro" id="IPR014756">
    <property type="entry name" value="Ig_E-set"/>
</dbReference>